<name>A0A9W6HG39_9MICO</name>
<keyword evidence="1" id="KW-0472">Membrane</keyword>
<dbReference type="Proteomes" id="UP001142317">
    <property type="component" value="Unassembled WGS sequence"/>
</dbReference>
<dbReference type="EMBL" id="BSEO01000001">
    <property type="protein sequence ID" value="GLJ79413.1"/>
    <property type="molecule type" value="Genomic_DNA"/>
</dbReference>
<dbReference type="InterPro" id="IPR025339">
    <property type="entry name" value="DUF4245"/>
</dbReference>
<feature type="transmembrane region" description="Helical" evidence="1">
    <location>
        <begin position="39"/>
        <end position="58"/>
    </location>
</feature>
<reference evidence="2" key="2">
    <citation type="submission" date="2023-01" db="EMBL/GenBank/DDBJ databases">
        <authorList>
            <person name="Sun Q."/>
            <person name="Evtushenko L."/>
        </authorList>
    </citation>
    <scope>NUCLEOTIDE SEQUENCE</scope>
    <source>
        <strain evidence="2">VKM Ac-1447</strain>
    </source>
</reference>
<organism evidence="2 3">
    <name type="scientific">Microbacterium imperiale</name>
    <dbReference type="NCBI Taxonomy" id="33884"/>
    <lineage>
        <taxon>Bacteria</taxon>
        <taxon>Bacillati</taxon>
        <taxon>Actinomycetota</taxon>
        <taxon>Actinomycetes</taxon>
        <taxon>Micrococcales</taxon>
        <taxon>Microbacteriaceae</taxon>
        <taxon>Microbacterium</taxon>
    </lineage>
</organism>
<evidence type="ECO:0000313" key="2">
    <source>
        <dbReference type="EMBL" id="GLJ79413.1"/>
    </source>
</evidence>
<sequence>MAKGPRIVAELGRPETPDETAARKAASSRVYRSSQTARNLIAALIVTIAVVAVIVFGVPRGSVPERPAIDVAAVAADVGPAIGRDLVVPDVPDAWRVNKAELAGDDVRTWEVVYAPESGYVNVQQGFDADAGWASRQISGARATTVERLGDVDWDVFEINDPARFGNISYALSTTAGTDTILVYGGGAVDAETVRDAARGLAPQIADLQKETR</sequence>
<keyword evidence="3" id="KW-1185">Reference proteome</keyword>
<keyword evidence="1" id="KW-1133">Transmembrane helix</keyword>
<dbReference type="Pfam" id="PF14030">
    <property type="entry name" value="DUF4245"/>
    <property type="match status" value="1"/>
</dbReference>
<evidence type="ECO:0000313" key="3">
    <source>
        <dbReference type="Proteomes" id="UP001142317"/>
    </source>
</evidence>
<comment type="caution">
    <text evidence="2">The sequence shown here is derived from an EMBL/GenBank/DDBJ whole genome shotgun (WGS) entry which is preliminary data.</text>
</comment>
<evidence type="ECO:0000256" key="1">
    <source>
        <dbReference type="SAM" id="Phobius"/>
    </source>
</evidence>
<protein>
    <recommendedName>
        <fullName evidence="4">Amino acid transporter</fullName>
    </recommendedName>
</protein>
<gene>
    <name evidence="2" type="ORF">GCM10017586_10950</name>
</gene>
<dbReference type="AlphaFoldDB" id="A0A9W6HG39"/>
<dbReference type="RefSeq" id="WP_210007617.1">
    <property type="nucleotide sequence ID" value="NZ_BSEO01000001.1"/>
</dbReference>
<reference evidence="2" key="1">
    <citation type="journal article" date="2014" name="Int. J. Syst. Evol. Microbiol.">
        <title>Complete genome sequence of Corynebacterium casei LMG S-19264T (=DSM 44701T), isolated from a smear-ripened cheese.</title>
        <authorList>
            <consortium name="US DOE Joint Genome Institute (JGI-PGF)"/>
            <person name="Walter F."/>
            <person name="Albersmeier A."/>
            <person name="Kalinowski J."/>
            <person name="Ruckert C."/>
        </authorList>
    </citation>
    <scope>NUCLEOTIDE SEQUENCE</scope>
    <source>
        <strain evidence="2">VKM Ac-1447</strain>
    </source>
</reference>
<proteinExistence type="predicted"/>
<accession>A0A9W6HG39</accession>
<evidence type="ECO:0008006" key="4">
    <source>
        <dbReference type="Google" id="ProtNLM"/>
    </source>
</evidence>
<keyword evidence="1" id="KW-0812">Transmembrane</keyword>